<feature type="domain" description="Major facilitator superfamily (MFS) profile" evidence="8">
    <location>
        <begin position="68"/>
        <end position="351"/>
    </location>
</feature>
<evidence type="ECO:0000256" key="2">
    <source>
        <dbReference type="ARBA" id="ARBA00022448"/>
    </source>
</evidence>
<dbReference type="AlphaFoldDB" id="A0A4D9D0W5"/>
<feature type="transmembrane region" description="Helical" evidence="7">
    <location>
        <begin position="105"/>
        <end position="125"/>
    </location>
</feature>
<evidence type="ECO:0000256" key="4">
    <source>
        <dbReference type="ARBA" id="ARBA00022989"/>
    </source>
</evidence>
<dbReference type="GO" id="GO:0015149">
    <property type="term" value="F:hexose transmembrane transporter activity"/>
    <property type="evidence" value="ECO:0007669"/>
    <property type="project" value="TreeGrafter"/>
</dbReference>
<dbReference type="PROSITE" id="PS50850">
    <property type="entry name" value="MFS"/>
    <property type="match status" value="1"/>
</dbReference>
<dbReference type="Gene3D" id="1.20.1250.20">
    <property type="entry name" value="MFS general substrate transporter like domains"/>
    <property type="match status" value="1"/>
</dbReference>
<feature type="compositionally biased region" description="Basic and acidic residues" evidence="6">
    <location>
        <begin position="297"/>
        <end position="314"/>
    </location>
</feature>
<evidence type="ECO:0000313" key="9">
    <source>
        <dbReference type="EMBL" id="TFJ85006.1"/>
    </source>
</evidence>
<dbReference type="Proteomes" id="UP000355283">
    <property type="component" value="Unassembled WGS sequence"/>
</dbReference>
<evidence type="ECO:0000259" key="8">
    <source>
        <dbReference type="PROSITE" id="PS50850"/>
    </source>
</evidence>
<feature type="transmembrane region" description="Helical" evidence="7">
    <location>
        <begin position="170"/>
        <end position="187"/>
    </location>
</feature>
<evidence type="ECO:0000256" key="5">
    <source>
        <dbReference type="ARBA" id="ARBA00023136"/>
    </source>
</evidence>
<evidence type="ECO:0000313" key="10">
    <source>
        <dbReference type="Proteomes" id="UP000355283"/>
    </source>
</evidence>
<dbReference type="InterPro" id="IPR005828">
    <property type="entry name" value="MFS_sugar_transport-like"/>
</dbReference>
<keyword evidence="10" id="KW-1185">Reference proteome</keyword>
<feature type="compositionally biased region" description="Basic and acidic residues" evidence="6">
    <location>
        <begin position="331"/>
        <end position="342"/>
    </location>
</feature>
<feature type="transmembrane region" description="Helical" evidence="7">
    <location>
        <begin position="199"/>
        <end position="221"/>
    </location>
</feature>
<protein>
    <recommendedName>
        <fullName evidence="8">Major facilitator superfamily (MFS) profile domain-containing protein</fullName>
    </recommendedName>
</protein>
<comment type="subcellular location">
    <subcellularLocation>
        <location evidence="1">Membrane</location>
        <topology evidence="1">Multi-pass membrane protein</topology>
    </subcellularLocation>
</comment>
<evidence type="ECO:0000256" key="6">
    <source>
        <dbReference type="SAM" id="MobiDB-lite"/>
    </source>
</evidence>
<gene>
    <name evidence="9" type="ORF">NSK_003430</name>
</gene>
<dbReference type="InterPro" id="IPR020846">
    <property type="entry name" value="MFS_dom"/>
</dbReference>
<sequence>MKPSLRASSHAALDRLVHKESARAKHAITMNRSSSVSVGIGPSNLNRQDQSRRTFYEALPFTTVHGLQFKEHALHKVLSQKSLRLAGEEATEESALLADVDVDQVIVTAPLAFAVFIAVIAEFLVGYNTSLMNAPEAVVFPGHTTAEWSLAVSAFAIGAPSIFWLIPARFIIGLASGFASVLVPIYLGELAPPTLRGTLGTLTQFSLVTGILVSDVLAYPLATAQGWRFLFAVTALLACLQLLCSPFLLESPRWLLARDEKSRDARVIMKKLRGFRRPRRKIPGFLRKQAQAFLRHQWEGGGRERRGKEAEGRTVSRGGGLGPGSVGKGDSGGKGRGERPGARENVAAVPR</sequence>
<feature type="transmembrane region" description="Helical" evidence="7">
    <location>
        <begin position="146"/>
        <end position="164"/>
    </location>
</feature>
<dbReference type="InterPro" id="IPR005829">
    <property type="entry name" value="Sugar_transporter_CS"/>
</dbReference>
<dbReference type="PROSITE" id="PS00217">
    <property type="entry name" value="SUGAR_TRANSPORT_2"/>
    <property type="match status" value="1"/>
</dbReference>
<dbReference type="PANTHER" id="PTHR23503">
    <property type="entry name" value="SOLUTE CARRIER FAMILY 2"/>
    <property type="match status" value="1"/>
</dbReference>
<dbReference type="GO" id="GO:0016020">
    <property type="term" value="C:membrane"/>
    <property type="evidence" value="ECO:0007669"/>
    <property type="project" value="UniProtKB-SubCell"/>
</dbReference>
<evidence type="ECO:0000256" key="3">
    <source>
        <dbReference type="ARBA" id="ARBA00022692"/>
    </source>
</evidence>
<feature type="compositionally biased region" description="Gly residues" evidence="6">
    <location>
        <begin position="317"/>
        <end position="330"/>
    </location>
</feature>
<dbReference type="SUPFAM" id="SSF103473">
    <property type="entry name" value="MFS general substrate transporter"/>
    <property type="match status" value="1"/>
</dbReference>
<proteinExistence type="predicted"/>
<comment type="caution">
    <text evidence="9">The sequence shown here is derived from an EMBL/GenBank/DDBJ whole genome shotgun (WGS) entry which is preliminary data.</text>
</comment>
<keyword evidence="3 7" id="KW-0812">Transmembrane</keyword>
<evidence type="ECO:0000256" key="1">
    <source>
        <dbReference type="ARBA" id="ARBA00004141"/>
    </source>
</evidence>
<dbReference type="InterPro" id="IPR036259">
    <property type="entry name" value="MFS_trans_sf"/>
</dbReference>
<name>A0A4D9D0W5_9STRA</name>
<reference evidence="9 10" key="1">
    <citation type="submission" date="2019-01" db="EMBL/GenBank/DDBJ databases">
        <title>Nuclear Genome Assembly of the Microalgal Biofuel strain Nannochloropsis salina CCMP1776.</title>
        <authorList>
            <person name="Hovde B."/>
        </authorList>
    </citation>
    <scope>NUCLEOTIDE SEQUENCE [LARGE SCALE GENOMIC DNA]</scope>
    <source>
        <strain evidence="9 10">CCMP1776</strain>
    </source>
</reference>
<evidence type="ECO:0000256" key="7">
    <source>
        <dbReference type="SAM" id="Phobius"/>
    </source>
</evidence>
<dbReference type="Pfam" id="PF00083">
    <property type="entry name" value="Sugar_tr"/>
    <property type="match status" value="1"/>
</dbReference>
<keyword evidence="5 7" id="KW-0472">Membrane</keyword>
<keyword evidence="2" id="KW-0813">Transport</keyword>
<dbReference type="PANTHER" id="PTHR23503:SF8">
    <property type="entry name" value="FACILITATED GLUCOSE TRANSPORTER PROTEIN 1"/>
    <property type="match status" value="1"/>
</dbReference>
<feature type="region of interest" description="Disordered" evidence="6">
    <location>
        <begin position="297"/>
        <end position="351"/>
    </location>
</feature>
<dbReference type="OrthoDB" id="6612291at2759"/>
<organism evidence="9 10">
    <name type="scientific">Nannochloropsis salina CCMP1776</name>
    <dbReference type="NCBI Taxonomy" id="1027361"/>
    <lineage>
        <taxon>Eukaryota</taxon>
        <taxon>Sar</taxon>
        <taxon>Stramenopiles</taxon>
        <taxon>Ochrophyta</taxon>
        <taxon>Eustigmatophyceae</taxon>
        <taxon>Eustigmatales</taxon>
        <taxon>Monodopsidaceae</taxon>
        <taxon>Microchloropsis</taxon>
        <taxon>Microchloropsis salina</taxon>
    </lineage>
</organism>
<accession>A0A4D9D0W5</accession>
<dbReference type="EMBL" id="SDOX01000016">
    <property type="protein sequence ID" value="TFJ85006.1"/>
    <property type="molecule type" value="Genomic_DNA"/>
</dbReference>
<feature type="transmembrane region" description="Helical" evidence="7">
    <location>
        <begin position="227"/>
        <end position="249"/>
    </location>
</feature>
<dbReference type="InterPro" id="IPR045263">
    <property type="entry name" value="GLUT"/>
</dbReference>
<keyword evidence="4 7" id="KW-1133">Transmembrane helix</keyword>